<dbReference type="Gene3D" id="3.40.50.300">
    <property type="entry name" value="P-loop containing nucleotide triphosphate hydrolases"/>
    <property type="match status" value="1"/>
</dbReference>
<dbReference type="SUPFAM" id="SSF63712">
    <property type="entry name" value="Nicotinic receptor ligand binding domain-like"/>
    <property type="match status" value="1"/>
</dbReference>
<dbReference type="InterPro" id="IPR027417">
    <property type="entry name" value="P-loop_NTPase"/>
</dbReference>
<evidence type="ECO:0000313" key="10">
    <source>
        <dbReference type="Proteomes" id="UP000683360"/>
    </source>
</evidence>
<keyword evidence="3" id="KW-0862">Zinc</keyword>
<evidence type="ECO:0000313" key="9">
    <source>
        <dbReference type="EMBL" id="CAG2192867.1"/>
    </source>
</evidence>
<dbReference type="InterPro" id="IPR010285">
    <property type="entry name" value="DNA_helicase_pif1-like_DEAD"/>
</dbReference>
<evidence type="ECO:0000256" key="7">
    <source>
        <dbReference type="SAM" id="SignalP"/>
    </source>
</evidence>
<sequence>MELLALLCSAVIFVLEIVVASGSNNIYKDVFQNYAKELVPTWNVPTPLKLSFSAVPSTIVSFTELEEKITLTTSVIVNWTDHRLGWNPTLYNNTYRLTIPPHDIWLPYLYLANSVNVVEPLGQEADFYVILIADGSVYWTPGGVLEAQCTPDVSKFPFDTQVCLFLFTMWGIHPGDVEFNVYSKVPNLNYFAANSDWTVIDIFQNASLRGIDSSAFVMGISIKRQAGTGKTFLVEKIVEFMRYSQKKNVSIVCSTGIAATHYGNLGAQTLHKWSGIRDGRYLIEEIVHLLRTDERYTVAKSTIESVETLIIDEISMVSSKVLNQVQVLCRQIRNSPDIFGNIQVILVGDFYQLPPVSNELYGDPGNLCFRLPWFESYFPHKINLHIVHRQDEHNLITCINELEVGDPSDESVAFLQSLNRPLQDEAGSVQLFARNIDVDMFNYNKLNQIQGELQTYHSVDEGSAHYINKFLAPKNLGLKVGCPVMLIKNLSDVLVNGVRGIAVQLHNKSVDVNFKIGEKIVTANIGAEIFSTYDPVGKIIIAKRIQLPLKLAYALTIHKAQGMSLENVTVNCQHSVQPGQLGVAVGRAVSVNGLKVVNFKKHLFKKHPGYVLNFYESFSVGELNQDLTCCRNKTQLEKLSYSETESASSDSDACSKTFEKDFIDFDNDSDFSDSEIENLEFLDTILTDDNQKVFSTDPLPSKLAFDNVLLEFLDTPAEEQILYFKELILKNFNLFNDWFDQQASIIDDIGLNCFPEDKDKYTQKHRNDFFIKFNKHINSEEYECSTSVLLKKYELQELKGPAYRLLTSVLFYIERKFFETLSSHLHLTSPEPLPKPSLTQELDPAGKGKIRYISGYVIAKLKHNLSQKIRNSLFAKQLFDDYELYEAWLMCVTSSVTTSSEDECENDHDIRTLLNSMATAVDNLSHLFQSVVTLFLKVSLSQFRRDFLAFLKREKGKALRKKVTEKGKKSIKKFDMKFYTEDKSTNKQSSFLRLKSELLQNPKYLNDYSFTKKDLLLICKDIKIKISSQKRKEEITNVLAKKILDSDTCIETLNIPDSYEPQPGPSGISQSVPVSEQSVHDDMIGPSGSLHVSSEPETSLSGTAPSTLTKTKRTRNYGKKKSKGKGKGKGKKTKKVEETIEDENCAICNKTYIDGEDWINCDVCTLWFHRQCVNLEDEAEWACLTEEDGSFTCPLCL</sequence>
<dbReference type="GO" id="GO:0005524">
    <property type="term" value="F:ATP binding"/>
    <property type="evidence" value="ECO:0007669"/>
    <property type="project" value="UniProtKB-KW"/>
</dbReference>
<protein>
    <recommendedName>
        <fullName evidence="5">ATP-dependent DNA helicase</fullName>
        <ecNumber evidence="5">5.6.2.3</ecNumber>
    </recommendedName>
</protein>
<evidence type="ECO:0000259" key="8">
    <source>
        <dbReference type="PROSITE" id="PS50016"/>
    </source>
</evidence>
<dbReference type="GO" id="GO:0006310">
    <property type="term" value="P:DNA recombination"/>
    <property type="evidence" value="ECO:0007669"/>
    <property type="project" value="UniProtKB-KW"/>
</dbReference>
<dbReference type="Pfam" id="PF21530">
    <property type="entry name" value="Pif1_2B_dom"/>
    <property type="match status" value="1"/>
</dbReference>
<dbReference type="PROSITE" id="PS50016">
    <property type="entry name" value="ZF_PHD_2"/>
    <property type="match status" value="1"/>
</dbReference>
<dbReference type="SMART" id="SM00249">
    <property type="entry name" value="PHD"/>
    <property type="match status" value="1"/>
</dbReference>
<keyword evidence="5 9" id="KW-0378">Hydrolase</keyword>
<dbReference type="SUPFAM" id="SSF52540">
    <property type="entry name" value="P-loop containing nucleoside triphosphate hydrolases"/>
    <property type="match status" value="2"/>
</dbReference>
<keyword evidence="7" id="KW-0732">Signal</keyword>
<dbReference type="Gene3D" id="2.70.170.10">
    <property type="entry name" value="Neurotransmitter-gated ion-channel ligand-binding domain"/>
    <property type="match status" value="1"/>
</dbReference>
<organism evidence="9 10">
    <name type="scientific">Mytilus edulis</name>
    <name type="common">Blue mussel</name>
    <dbReference type="NCBI Taxonomy" id="6550"/>
    <lineage>
        <taxon>Eukaryota</taxon>
        <taxon>Metazoa</taxon>
        <taxon>Spiralia</taxon>
        <taxon>Lophotrochozoa</taxon>
        <taxon>Mollusca</taxon>
        <taxon>Bivalvia</taxon>
        <taxon>Autobranchia</taxon>
        <taxon>Pteriomorphia</taxon>
        <taxon>Mytilida</taxon>
        <taxon>Mytiloidea</taxon>
        <taxon>Mytilidae</taxon>
        <taxon>Mytilinae</taxon>
        <taxon>Mytilus</taxon>
    </lineage>
</organism>
<proteinExistence type="inferred from homology"/>
<dbReference type="InterPro" id="IPR006202">
    <property type="entry name" value="Neur_chan_lig-bd"/>
</dbReference>
<feature type="compositionally biased region" description="Polar residues" evidence="6">
    <location>
        <begin position="1090"/>
        <end position="1109"/>
    </location>
</feature>
<dbReference type="CDD" id="cd15517">
    <property type="entry name" value="PHD_TCF19_like"/>
    <property type="match status" value="1"/>
</dbReference>
<dbReference type="InterPro" id="IPR011011">
    <property type="entry name" value="Znf_FYVE_PHD"/>
</dbReference>
<evidence type="ECO:0000256" key="5">
    <source>
        <dbReference type="RuleBase" id="RU363044"/>
    </source>
</evidence>
<keyword evidence="5" id="KW-0067">ATP-binding</keyword>
<comment type="catalytic activity">
    <reaction evidence="5">
        <text>ATP + H2O = ADP + phosphate + H(+)</text>
        <dbReference type="Rhea" id="RHEA:13065"/>
        <dbReference type="ChEBI" id="CHEBI:15377"/>
        <dbReference type="ChEBI" id="CHEBI:15378"/>
        <dbReference type="ChEBI" id="CHEBI:30616"/>
        <dbReference type="ChEBI" id="CHEBI:43474"/>
        <dbReference type="ChEBI" id="CHEBI:456216"/>
        <dbReference type="EC" id="5.6.2.3"/>
    </reaction>
</comment>
<dbReference type="InterPro" id="IPR019787">
    <property type="entry name" value="Znf_PHD-finger"/>
</dbReference>
<dbReference type="PANTHER" id="PTHR47642">
    <property type="entry name" value="ATP-DEPENDENT DNA HELICASE"/>
    <property type="match status" value="1"/>
</dbReference>
<dbReference type="OrthoDB" id="5975154at2759"/>
<keyword evidence="5" id="KW-0227">DNA damage</keyword>
<keyword evidence="2 4" id="KW-0863">Zinc-finger</keyword>
<evidence type="ECO:0000256" key="6">
    <source>
        <dbReference type="SAM" id="MobiDB-lite"/>
    </source>
</evidence>
<dbReference type="SMR" id="A0A8S3QB76"/>
<dbReference type="EC" id="5.6.2.3" evidence="5"/>
<keyword evidence="5" id="KW-0233">DNA recombination</keyword>
<keyword evidence="5" id="KW-0347">Helicase</keyword>
<keyword evidence="10" id="KW-1185">Reference proteome</keyword>
<evidence type="ECO:0000256" key="4">
    <source>
        <dbReference type="PROSITE-ProRule" id="PRU00146"/>
    </source>
</evidence>
<dbReference type="InterPro" id="IPR001965">
    <property type="entry name" value="Znf_PHD"/>
</dbReference>
<dbReference type="CDD" id="cd18989">
    <property type="entry name" value="LGIC_ECD_cation"/>
    <property type="match status" value="1"/>
</dbReference>
<feature type="domain" description="PHD-type" evidence="8">
    <location>
        <begin position="1142"/>
        <end position="1197"/>
    </location>
</feature>
<dbReference type="GO" id="GO:0016787">
    <property type="term" value="F:hydrolase activity"/>
    <property type="evidence" value="ECO:0007669"/>
    <property type="project" value="UniProtKB-KW"/>
</dbReference>
<keyword evidence="1" id="KW-0479">Metal-binding</keyword>
<evidence type="ECO:0000256" key="2">
    <source>
        <dbReference type="ARBA" id="ARBA00022771"/>
    </source>
</evidence>
<accession>A0A8S3QB76</accession>
<dbReference type="Pfam" id="PF05970">
    <property type="entry name" value="PIF1"/>
    <property type="match status" value="1"/>
</dbReference>
<feature type="compositionally biased region" description="Polar residues" evidence="6">
    <location>
        <begin position="1067"/>
        <end position="1077"/>
    </location>
</feature>
<name>A0A8S3QB76_MYTED</name>
<dbReference type="AlphaFoldDB" id="A0A8S3QB76"/>
<dbReference type="GO" id="GO:0005230">
    <property type="term" value="F:extracellular ligand-gated monoatomic ion channel activity"/>
    <property type="evidence" value="ECO:0007669"/>
    <property type="project" value="InterPro"/>
</dbReference>
<feature type="signal peptide" evidence="7">
    <location>
        <begin position="1"/>
        <end position="22"/>
    </location>
</feature>
<comment type="cofactor">
    <cofactor evidence="5">
        <name>Mg(2+)</name>
        <dbReference type="ChEBI" id="CHEBI:18420"/>
    </cofactor>
</comment>
<reference evidence="9" key="1">
    <citation type="submission" date="2021-03" db="EMBL/GenBank/DDBJ databases">
        <authorList>
            <person name="Bekaert M."/>
        </authorList>
    </citation>
    <scope>NUCLEOTIDE SEQUENCE</scope>
</reference>
<dbReference type="CDD" id="cd18809">
    <property type="entry name" value="SF1_C_RecD"/>
    <property type="match status" value="1"/>
</dbReference>
<dbReference type="GO" id="GO:0000723">
    <property type="term" value="P:telomere maintenance"/>
    <property type="evidence" value="ECO:0007669"/>
    <property type="project" value="InterPro"/>
</dbReference>
<dbReference type="GO" id="GO:0008270">
    <property type="term" value="F:zinc ion binding"/>
    <property type="evidence" value="ECO:0007669"/>
    <property type="project" value="UniProtKB-KW"/>
</dbReference>
<dbReference type="GO" id="GO:0006281">
    <property type="term" value="P:DNA repair"/>
    <property type="evidence" value="ECO:0007669"/>
    <property type="project" value="UniProtKB-KW"/>
</dbReference>
<dbReference type="PROSITE" id="PS01359">
    <property type="entry name" value="ZF_PHD_1"/>
    <property type="match status" value="1"/>
</dbReference>
<keyword evidence="5" id="KW-0234">DNA repair</keyword>
<comment type="caution">
    <text evidence="9">The sequence shown here is derived from an EMBL/GenBank/DDBJ whole genome shotgun (WGS) entry which is preliminary data.</text>
</comment>
<evidence type="ECO:0000256" key="3">
    <source>
        <dbReference type="ARBA" id="ARBA00022833"/>
    </source>
</evidence>
<comment type="similarity">
    <text evidence="5">Belongs to the helicase family.</text>
</comment>
<dbReference type="GO" id="GO:0016020">
    <property type="term" value="C:membrane"/>
    <property type="evidence" value="ECO:0007669"/>
    <property type="project" value="InterPro"/>
</dbReference>
<dbReference type="InterPro" id="IPR049163">
    <property type="entry name" value="Pif1-like_2B_dom"/>
</dbReference>
<dbReference type="Pfam" id="PF02931">
    <property type="entry name" value="Neur_chan_LBD"/>
    <property type="match status" value="1"/>
</dbReference>
<feature type="chain" id="PRO_5035857299" description="ATP-dependent DNA helicase" evidence="7">
    <location>
        <begin position="23"/>
        <end position="1197"/>
    </location>
</feature>
<dbReference type="InterPro" id="IPR013083">
    <property type="entry name" value="Znf_RING/FYVE/PHD"/>
</dbReference>
<feature type="compositionally biased region" description="Basic residues" evidence="6">
    <location>
        <begin position="1110"/>
        <end position="1134"/>
    </location>
</feature>
<keyword evidence="5" id="KW-0547">Nucleotide-binding</keyword>
<dbReference type="GO" id="GO:0043139">
    <property type="term" value="F:5'-3' DNA helicase activity"/>
    <property type="evidence" value="ECO:0007669"/>
    <property type="project" value="UniProtKB-EC"/>
</dbReference>
<dbReference type="InterPro" id="IPR036734">
    <property type="entry name" value="Neur_chan_lig-bd_sf"/>
</dbReference>
<dbReference type="SUPFAM" id="SSF57903">
    <property type="entry name" value="FYVE/PHD zinc finger"/>
    <property type="match status" value="1"/>
</dbReference>
<dbReference type="Gene3D" id="3.30.40.10">
    <property type="entry name" value="Zinc/RING finger domain, C3HC4 (zinc finger)"/>
    <property type="match status" value="1"/>
</dbReference>
<dbReference type="InterPro" id="IPR019786">
    <property type="entry name" value="Zinc_finger_PHD-type_CS"/>
</dbReference>
<dbReference type="Proteomes" id="UP000683360">
    <property type="component" value="Unassembled WGS sequence"/>
</dbReference>
<dbReference type="PANTHER" id="PTHR47642:SF7">
    <property type="entry name" value="ATP-DEPENDENT DNA HELICASE PIF1"/>
    <property type="match status" value="1"/>
</dbReference>
<evidence type="ECO:0000256" key="1">
    <source>
        <dbReference type="ARBA" id="ARBA00022723"/>
    </source>
</evidence>
<dbReference type="EMBL" id="CAJPWZ010000455">
    <property type="protein sequence ID" value="CAG2192867.1"/>
    <property type="molecule type" value="Genomic_DNA"/>
</dbReference>
<feature type="region of interest" description="Disordered" evidence="6">
    <location>
        <begin position="1054"/>
        <end position="1135"/>
    </location>
</feature>
<gene>
    <name evidence="9" type="ORF">MEDL_8009</name>
</gene>
<dbReference type="InterPro" id="IPR051055">
    <property type="entry name" value="PIF1_helicase"/>
</dbReference>